<comment type="caution">
    <text evidence="1">The sequence shown here is derived from an EMBL/GenBank/DDBJ whole genome shotgun (WGS) entry which is preliminary data.</text>
</comment>
<name>A0A510Y2X0_MARHA</name>
<proteinExistence type="predicted"/>
<protein>
    <submittedName>
        <fullName evidence="1">Uncharacterized protein</fullName>
    </submittedName>
</protein>
<reference evidence="1 2" key="1">
    <citation type="submission" date="2019-07" db="EMBL/GenBank/DDBJ databases">
        <title>Whole genome shotgun sequence of Marinococcus halophilus NBRC 102359.</title>
        <authorList>
            <person name="Hosoyama A."/>
            <person name="Uohara A."/>
            <person name="Ohji S."/>
            <person name="Ichikawa N."/>
        </authorList>
    </citation>
    <scope>NUCLEOTIDE SEQUENCE [LARGE SCALE GENOMIC DNA]</scope>
    <source>
        <strain evidence="1 2">NBRC 102359</strain>
    </source>
</reference>
<dbReference type="AlphaFoldDB" id="A0A510Y2X0"/>
<sequence>MQNQEWVFNDILFFSSHNSVPVYNHGGEAVGLLERADAKSIDVNTDHMRTGDAYRFKDTHGRTRMAMGVKKARCTAASAIITCFSLAAEQQKLSCGIKYFFHIFAFTLKGVLTMNSSKFSRTATSS</sequence>
<dbReference type="EMBL" id="BJUN01000002">
    <property type="protein sequence ID" value="GEK57662.1"/>
    <property type="molecule type" value="Genomic_DNA"/>
</dbReference>
<evidence type="ECO:0000313" key="2">
    <source>
        <dbReference type="Proteomes" id="UP000321051"/>
    </source>
</evidence>
<dbReference type="OrthoDB" id="2962903at2"/>
<organism evidence="1 2">
    <name type="scientific">Marinococcus halophilus</name>
    <dbReference type="NCBI Taxonomy" id="1371"/>
    <lineage>
        <taxon>Bacteria</taxon>
        <taxon>Bacillati</taxon>
        <taxon>Bacillota</taxon>
        <taxon>Bacilli</taxon>
        <taxon>Bacillales</taxon>
        <taxon>Bacillaceae</taxon>
        <taxon>Marinococcus</taxon>
    </lineage>
</organism>
<gene>
    <name evidence="1" type="ORF">MHA01_05670</name>
</gene>
<dbReference type="Proteomes" id="UP000321051">
    <property type="component" value="Unassembled WGS sequence"/>
</dbReference>
<dbReference type="RefSeq" id="WP_094907583.1">
    <property type="nucleotide sequence ID" value="NZ_BJUN01000002.1"/>
</dbReference>
<keyword evidence="2" id="KW-1185">Reference proteome</keyword>
<accession>A0A510Y2X0</accession>
<evidence type="ECO:0000313" key="1">
    <source>
        <dbReference type="EMBL" id="GEK57662.1"/>
    </source>
</evidence>